<name>A0ABW4S449_9RHOB</name>
<evidence type="ECO:0000259" key="2">
    <source>
        <dbReference type="Pfam" id="PF04453"/>
    </source>
</evidence>
<keyword evidence="1" id="KW-0732">Signal</keyword>
<dbReference type="InterPro" id="IPR050218">
    <property type="entry name" value="LptD"/>
</dbReference>
<reference evidence="4" key="1">
    <citation type="journal article" date="2019" name="Int. J. Syst. Evol. Microbiol.">
        <title>The Global Catalogue of Microorganisms (GCM) 10K type strain sequencing project: providing services to taxonomists for standard genome sequencing and annotation.</title>
        <authorList>
            <consortium name="The Broad Institute Genomics Platform"/>
            <consortium name="The Broad Institute Genome Sequencing Center for Infectious Disease"/>
            <person name="Wu L."/>
            <person name="Ma J."/>
        </authorList>
    </citation>
    <scope>NUCLEOTIDE SEQUENCE [LARGE SCALE GENOMIC DNA]</scope>
    <source>
        <strain evidence="4">CGMCC 4.7242</strain>
    </source>
</reference>
<dbReference type="InterPro" id="IPR020889">
    <property type="entry name" value="LipoPS_assembly_LptD"/>
</dbReference>
<gene>
    <name evidence="1" type="primary">lptD</name>
    <name evidence="3" type="ORF">ACFSGJ_09040</name>
</gene>
<proteinExistence type="inferred from homology"/>
<comment type="function">
    <text evidence="1">Involved in the assembly of lipopolysaccharide (LPS) at the surface of the outer membrane.</text>
</comment>
<organism evidence="3 4">
    <name type="scientific">Halodurantibacterium flavum</name>
    <dbReference type="NCBI Taxonomy" id="1382802"/>
    <lineage>
        <taxon>Bacteria</taxon>
        <taxon>Pseudomonadati</taxon>
        <taxon>Pseudomonadota</taxon>
        <taxon>Alphaproteobacteria</taxon>
        <taxon>Rhodobacterales</taxon>
        <taxon>Paracoccaceae</taxon>
        <taxon>Halodurantibacterium</taxon>
    </lineage>
</organism>
<feature type="domain" description="LptD C-terminal" evidence="2">
    <location>
        <begin position="274"/>
        <end position="563"/>
    </location>
</feature>
<comment type="caution">
    <text evidence="1">Lacks conserved residue(s) required for the propagation of feature annotation.</text>
</comment>
<feature type="signal peptide" evidence="1">
    <location>
        <begin position="1"/>
        <end position="23"/>
    </location>
</feature>
<comment type="subcellular location">
    <subcellularLocation>
        <location evidence="1">Cell outer membrane</location>
    </subcellularLocation>
</comment>
<sequence precursor="true">MKTLRALALGALLALPIPAPLLAQGVPATLIADRISVAGDNMLIAEGAVEVLYEGRRMRASRIAYDQSTGQLAITGPITLVDPESGVILVASEAELSDDLRDGILLGARMVLDRQLQLAARSIARREGRYTELDRTVASSCQVCAANPTPLWEIRAARVVHDELERQLYFDRAQFRVMGIPVAYIPRLRLPDPTVERTSGFLAPRFRTTNTLGWGAKVPYFLTLGDHADLTLTPYLSSGRTRTLDWRYRQAVRGGQFSFEGAFSDDNLSPDRLRGYIFGSGRFDMPAGYVLSFGIETVSDSYYLQDYDISDQDRLTSFVALNRTRRDEHFGARVLHFRSIRAGEINAEQPTVVTELDWQRRLDLWGGIATGRFNAHTHYRPSAADITGRDVARASASAEWQRSWVLPNGMVATTAAQSTFDFYALRQDSTMESPQGRATPAVGVELRWPWMRNDPNGVTHVIEPVVQIVGSRVTSRNLPDEDSVLVELDEGNLFALDRFPGWDRNEDGVRANVGLSYTRIDPSGWQLGLAVGRVIRMNQRSQFPDGSGLNATLSDWLVVADLTNFSLGGRGTVSITNRALFDEGLSFSRNELRLLWDAGRLDLATSYLHLQPDADQGRDRAVQEWALDAAWRVTANWEAQANWRYDFEADQAQRAGAGLRWRNECVTVDLSLSRRFTSSTSVRPTTTFGLSVDLIGFGTGQAGARSRACAL</sequence>
<dbReference type="InterPro" id="IPR007543">
    <property type="entry name" value="LptD_C"/>
</dbReference>
<comment type="caution">
    <text evidence="3">The sequence shown here is derived from an EMBL/GenBank/DDBJ whole genome shotgun (WGS) entry which is preliminary data.</text>
</comment>
<dbReference type="PANTHER" id="PTHR30189">
    <property type="entry name" value="LPS-ASSEMBLY PROTEIN"/>
    <property type="match status" value="1"/>
</dbReference>
<feature type="chain" id="PRO_5044901691" description="LPS-assembly protein LptD" evidence="1">
    <location>
        <begin position="24"/>
        <end position="711"/>
    </location>
</feature>
<dbReference type="RefSeq" id="WP_390260925.1">
    <property type="nucleotide sequence ID" value="NZ_JBHUGH010000006.1"/>
</dbReference>
<accession>A0ABW4S449</accession>
<protein>
    <recommendedName>
        <fullName evidence="1">LPS-assembly protein LptD</fullName>
    </recommendedName>
</protein>
<dbReference type="Pfam" id="PF04453">
    <property type="entry name" value="LptD"/>
    <property type="match status" value="1"/>
</dbReference>
<evidence type="ECO:0000313" key="3">
    <source>
        <dbReference type="EMBL" id="MFD1912360.1"/>
    </source>
</evidence>
<dbReference type="SUPFAM" id="SSF56935">
    <property type="entry name" value="Porins"/>
    <property type="match status" value="1"/>
</dbReference>
<evidence type="ECO:0000313" key="4">
    <source>
        <dbReference type="Proteomes" id="UP001597353"/>
    </source>
</evidence>
<dbReference type="HAMAP" id="MF_01411">
    <property type="entry name" value="LPS_assembly_LptD"/>
    <property type="match status" value="1"/>
</dbReference>
<dbReference type="EMBL" id="JBHUGH010000006">
    <property type="protein sequence ID" value="MFD1912360.1"/>
    <property type="molecule type" value="Genomic_DNA"/>
</dbReference>
<comment type="similarity">
    <text evidence="1">Belongs to the LptD family.</text>
</comment>
<evidence type="ECO:0000256" key="1">
    <source>
        <dbReference type="HAMAP-Rule" id="MF_01411"/>
    </source>
</evidence>
<comment type="subunit">
    <text evidence="1">Component of the lipopolysaccharide transport and assembly complex.</text>
</comment>
<keyword evidence="1" id="KW-0472">Membrane</keyword>
<keyword evidence="4" id="KW-1185">Reference proteome</keyword>
<keyword evidence="1" id="KW-0998">Cell outer membrane</keyword>
<dbReference type="PANTHER" id="PTHR30189:SF1">
    <property type="entry name" value="LPS-ASSEMBLY PROTEIN LPTD"/>
    <property type="match status" value="1"/>
</dbReference>
<dbReference type="Proteomes" id="UP001597353">
    <property type="component" value="Unassembled WGS sequence"/>
</dbReference>